<sequence length="164" mass="18780">MISFLLFYIIGIPISILLHEVGHALGIILFTKEKAYVYVGSNNEEENKENFRIGKIHFHINWAYFGFCVVKNRDTFTNFQHIMFLAGGPIASLLLFIAAYFTSAELTHYGSKNFINGITFINLYLFIGTIIPIIYPNWLRPYAGLPSDGYQILTVLKARNKTEF</sequence>
<keyword evidence="3" id="KW-1185">Reference proteome</keyword>
<accession>A0A4P6ZVM5</accession>
<dbReference type="Proteomes" id="UP000294292">
    <property type="component" value="Chromosome"/>
</dbReference>
<keyword evidence="1" id="KW-0812">Transmembrane</keyword>
<dbReference type="OrthoDB" id="2080990at2"/>
<keyword evidence="1" id="KW-1133">Transmembrane helix</keyword>
<dbReference type="EMBL" id="CP038015">
    <property type="protein sequence ID" value="QBP40204.1"/>
    <property type="molecule type" value="Genomic_DNA"/>
</dbReference>
<proteinExistence type="predicted"/>
<reference evidence="2 3" key="1">
    <citation type="submission" date="2019-03" db="EMBL/GenBank/DDBJ databases">
        <title>Complete genome sequence of Paenisporosarcina antarctica CGMCC 1.6503T.</title>
        <authorList>
            <person name="Rong J.-C."/>
            <person name="Chi N.-Y."/>
            <person name="Zhang Q.-F."/>
        </authorList>
    </citation>
    <scope>NUCLEOTIDE SEQUENCE [LARGE SCALE GENOMIC DNA]</scope>
    <source>
        <strain evidence="2 3">CGMCC 1.6503</strain>
    </source>
</reference>
<evidence type="ECO:0000313" key="2">
    <source>
        <dbReference type="EMBL" id="QBP40204.1"/>
    </source>
</evidence>
<feature type="transmembrane region" description="Helical" evidence="1">
    <location>
        <begin position="82"/>
        <end position="102"/>
    </location>
</feature>
<evidence type="ECO:0000256" key="1">
    <source>
        <dbReference type="SAM" id="Phobius"/>
    </source>
</evidence>
<keyword evidence="1" id="KW-0472">Membrane</keyword>
<dbReference type="AlphaFoldDB" id="A0A4P6ZVM5"/>
<evidence type="ECO:0008006" key="4">
    <source>
        <dbReference type="Google" id="ProtNLM"/>
    </source>
</evidence>
<name>A0A4P6ZVM5_9BACL</name>
<gene>
    <name evidence="2" type="ORF">E2636_03125</name>
</gene>
<feature type="transmembrane region" description="Helical" evidence="1">
    <location>
        <begin position="114"/>
        <end position="135"/>
    </location>
</feature>
<dbReference type="KEGG" id="panc:E2636_03125"/>
<protein>
    <recommendedName>
        <fullName evidence="4">M50 family peptidase</fullName>
    </recommendedName>
</protein>
<feature type="transmembrane region" description="Helical" evidence="1">
    <location>
        <begin position="6"/>
        <end position="30"/>
    </location>
</feature>
<organism evidence="2 3">
    <name type="scientific">Paenisporosarcina antarctica</name>
    <dbReference type="NCBI Taxonomy" id="417367"/>
    <lineage>
        <taxon>Bacteria</taxon>
        <taxon>Bacillati</taxon>
        <taxon>Bacillota</taxon>
        <taxon>Bacilli</taxon>
        <taxon>Bacillales</taxon>
        <taxon>Caryophanaceae</taxon>
        <taxon>Paenisporosarcina</taxon>
    </lineage>
</organism>
<evidence type="ECO:0000313" key="3">
    <source>
        <dbReference type="Proteomes" id="UP000294292"/>
    </source>
</evidence>